<name>A0ABU3WU06_9NOCA</name>
<evidence type="ECO:0000313" key="3">
    <source>
        <dbReference type="Proteomes" id="UP001275440"/>
    </source>
</evidence>
<protein>
    <submittedName>
        <fullName evidence="2">Uncharacterized protein</fullName>
    </submittedName>
</protein>
<evidence type="ECO:0000256" key="1">
    <source>
        <dbReference type="SAM" id="MobiDB-lite"/>
    </source>
</evidence>
<feature type="region of interest" description="Disordered" evidence="1">
    <location>
        <begin position="1"/>
        <end position="31"/>
    </location>
</feature>
<feature type="region of interest" description="Disordered" evidence="1">
    <location>
        <begin position="55"/>
        <end position="74"/>
    </location>
</feature>
<reference evidence="2 3" key="1">
    <citation type="submission" date="2019-10" db="EMBL/GenBank/DDBJ databases">
        <title>Draft Genome Assembly of Rhodococcus zopfii DSM44189.</title>
        <authorList>
            <person name="Sutton J.M."/>
            <person name="Akob D.M."/>
            <person name="Bushman T.J."/>
        </authorList>
    </citation>
    <scope>NUCLEOTIDE SEQUENCE [LARGE SCALE GENOMIC DNA]</scope>
    <source>
        <strain evidence="2 3">DSM 44189</strain>
    </source>
</reference>
<sequence>MPDHVRRTVSACGRRTAGGAGDGSRRGGRMVGLPAEERRIAFHRWLGRTVHHTDLPTAGQLDLPLPLLTDRKTP</sequence>
<accession>A0ABU3WU06</accession>
<dbReference type="Proteomes" id="UP001275440">
    <property type="component" value="Unassembled WGS sequence"/>
</dbReference>
<comment type="caution">
    <text evidence="2">The sequence shown here is derived from an EMBL/GenBank/DDBJ whole genome shotgun (WGS) entry which is preliminary data.</text>
</comment>
<dbReference type="EMBL" id="WBMO01000001">
    <property type="protein sequence ID" value="MDV2477187.1"/>
    <property type="molecule type" value="Genomic_DNA"/>
</dbReference>
<gene>
    <name evidence="2" type="ORF">F8M49_20930</name>
</gene>
<organism evidence="2 3">
    <name type="scientific">Rhodococcus zopfii</name>
    <dbReference type="NCBI Taxonomy" id="43772"/>
    <lineage>
        <taxon>Bacteria</taxon>
        <taxon>Bacillati</taxon>
        <taxon>Actinomycetota</taxon>
        <taxon>Actinomycetes</taxon>
        <taxon>Mycobacteriales</taxon>
        <taxon>Nocardiaceae</taxon>
        <taxon>Rhodococcus</taxon>
    </lineage>
</organism>
<proteinExistence type="predicted"/>
<keyword evidence="3" id="KW-1185">Reference proteome</keyword>
<evidence type="ECO:0000313" key="2">
    <source>
        <dbReference type="EMBL" id="MDV2477187.1"/>
    </source>
</evidence>